<dbReference type="OrthoDB" id="9791543at2"/>
<keyword evidence="1" id="KW-0547">Nucleotide-binding</keyword>
<dbReference type="Pfam" id="PF06414">
    <property type="entry name" value="Zeta_toxin"/>
    <property type="match status" value="1"/>
</dbReference>
<evidence type="ECO:0000256" key="1">
    <source>
        <dbReference type="ARBA" id="ARBA00022741"/>
    </source>
</evidence>
<sequence length="204" mass="23568">MKRPELIFVVGCNAAGKSSFIRTRLNALVGFEIIMTDVYKNRTKDVFRDALKQGKNIILETVFNDSSFKDLVDLARDANYDTSLVVLFLDSPQHSFERVAFRSIEQSGLIISEGNIRINFNESFKNVAAYFIYFDNTEFIYTGMTGVNFEVMGFKRSRLVFYNATELQYPQKFARYSFNNERLPEDAFNIITSNLDFPDKKSIE</sequence>
<dbReference type="PANTHER" id="PTHR39206">
    <property type="entry name" value="SLL8004 PROTEIN"/>
    <property type="match status" value="1"/>
</dbReference>
<dbReference type="InterPro" id="IPR027417">
    <property type="entry name" value="P-loop_NTPase"/>
</dbReference>
<dbReference type="SUPFAM" id="SSF52540">
    <property type="entry name" value="P-loop containing nucleoside triphosphate hydrolases"/>
    <property type="match status" value="1"/>
</dbReference>
<evidence type="ECO:0000313" key="4">
    <source>
        <dbReference type="EMBL" id="AYL97194.1"/>
    </source>
</evidence>
<name>A0A494VQQ1_9SPHI</name>
<protein>
    <recommendedName>
        <fullName evidence="3">Zeta toxin domain-containing protein</fullName>
    </recommendedName>
</protein>
<dbReference type="EMBL" id="CP032869">
    <property type="protein sequence ID" value="AYL97194.1"/>
    <property type="molecule type" value="Genomic_DNA"/>
</dbReference>
<keyword evidence="5" id="KW-1185">Reference proteome</keyword>
<dbReference type="PANTHER" id="PTHR39206:SF1">
    <property type="entry name" value="SLL8004 PROTEIN"/>
    <property type="match status" value="1"/>
</dbReference>
<accession>A0A494VQQ1</accession>
<dbReference type="InterPro" id="IPR010488">
    <property type="entry name" value="Zeta_toxin_domain"/>
</dbReference>
<dbReference type="AlphaFoldDB" id="A0A494VQQ1"/>
<gene>
    <name evidence="4" type="ORF">HYN43_018610</name>
</gene>
<evidence type="ECO:0000256" key="2">
    <source>
        <dbReference type="ARBA" id="ARBA00022840"/>
    </source>
</evidence>
<organism evidence="4 5">
    <name type="scientific">Mucilaginibacter celer</name>
    <dbReference type="NCBI Taxonomy" id="2305508"/>
    <lineage>
        <taxon>Bacteria</taxon>
        <taxon>Pseudomonadati</taxon>
        <taxon>Bacteroidota</taxon>
        <taxon>Sphingobacteriia</taxon>
        <taxon>Sphingobacteriales</taxon>
        <taxon>Sphingobacteriaceae</taxon>
        <taxon>Mucilaginibacter</taxon>
    </lineage>
</organism>
<evidence type="ECO:0000259" key="3">
    <source>
        <dbReference type="Pfam" id="PF06414"/>
    </source>
</evidence>
<dbReference type="KEGG" id="muh:HYN43_018610"/>
<reference evidence="4 5" key="1">
    <citation type="submission" date="2018-10" db="EMBL/GenBank/DDBJ databases">
        <title>Genome sequencing of Mucilaginibacter sp. HYN0043.</title>
        <authorList>
            <person name="Kim M."/>
            <person name="Yi H."/>
        </authorList>
    </citation>
    <scope>NUCLEOTIDE SEQUENCE [LARGE SCALE GENOMIC DNA]</scope>
    <source>
        <strain evidence="4 5">HYN0043</strain>
    </source>
</reference>
<keyword evidence="2" id="KW-0067">ATP-binding</keyword>
<dbReference type="GO" id="GO:0005524">
    <property type="term" value="F:ATP binding"/>
    <property type="evidence" value="ECO:0007669"/>
    <property type="project" value="UniProtKB-KW"/>
</dbReference>
<dbReference type="RefSeq" id="WP_119410771.1">
    <property type="nucleotide sequence ID" value="NZ_CP032869.1"/>
</dbReference>
<dbReference type="Gene3D" id="3.40.50.300">
    <property type="entry name" value="P-loop containing nucleotide triphosphate hydrolases"/>
    <property type="match status" value="1"/>
</dbReference>
<dbReference type="Proteomes" id="UP000270046">
    <property type="component" value="Chromosome"/>
</dbReference>
<dbReference type="GO" id="GO:0016301">
    <property type="term" value="F:kinase activity"/>
    <property type="evidence" value="ECO:0007669"/>
    <property type="project" value="InterPro"/>
</dbReference>
<feature type="domain" description="Zeta toxin" evidence="3">
    <location>
        <begin position="43"/>
        <end position="109"/>
    </location>
</feature>
<evidence type="ECO:0000313" key="5">
    <source>
        <dbReference type="Proteomes" id="UP000270046"/>
    </source>
</evidence>
<proteinExistence type="predicted"/>